<keyword evidence="1" id="KW-0812">Transmembrane</keyword>
<evidence type="ECO:0000313" key="2">
    <source>
        <dbReference type="EMBL" id="DAE46903.1"/>
    </source>
</evidence>
<evidence type="ECO:0000256" key="1">
    <source>
        <dbReference type="SAM" id="Phobius"/>
    </source>
</evidence>
<protein>
    <submittedName>
        <fullName evidence="2">Holin</fullName>
    </submittedName>
</protein>
<keyword evidence="1" id="KW-1133">Transmembrane helix</keyword>
<feature type="transmembrane region" description="Helical" evidence="1">
    <location>
        <begin position="35"/>
        <end position="54"/>
    </location>
</feature>
<dbReference type="Pfam" id="PF16079">
    <property type="entry name" value="Phage_holin_5_2"/>
    <property type="match status" value="1"/>
</dbReference>
<dbReference type="EMBL" id="BK033130">
    <property type="protein sequence ID" value="DAE46903.1"/>
    <property type="molecule type" value="Genomic_DNA"/>
</dbReference>
<keyword evidence="1" id="KW-0472">Membrane</keyword>
<reference evidence="2" key="1">
    <citation type="journal article" date="2021" name="Proc. Natl. Acad. Sci. U.S.A.">
        <title>A Catalog of Tens of Thousands of Viruses from Human Metagenomes Reveals Hidden Associations with Chronic Diseases.</title>
        <authorList>
            <person name="Tisza M.J."/>
            <person name="Buck C.B."/>
        </authorList>
    </citation>
    <scope>NUCLEOTIDE SEQUENCE</scope>
    <source>
        <strain evidence="2">CtuoI59</strain>
    </source>
</reference>
<dbReference type="InterPro" id="IPR032111">
    <property type="entry name" value="Clostridium_phage_holin"/>
</dbReference>
<proteinExistence type="predicted"/>
<sequence>MDYTEYIKPELLVLIPALVYVGYLAKQSTIIKDKFIPALLAAAGVLLAGLYVLATTTLAAPQDAAQAVFTALVQGLLCAAGAVYADQCVKQSKKSE</sequence>
<feature type="transmembrane region" description="Helical" evidence="1">
    <location>
        <begin position="66"/>
        <end position="85"/>
    </location>
</feature>
<name>A0A8S5RRG2_9CAUD</name>
<organism evidence="2">
    <name type="scientific">Ackermannviridae sp</name>
    <dbReference type="NCBI Taxonomy" id="2831612"/>
    <lineage>
        <taxon>Viruses</taxon>
        <taxon>Duplodnaviria</taxon>
        <taxon>Heunggongvirae</taxon>
        <taxon>Uroviricota</taxon>
        <taxon>Caudoviricetes</taxon>
        <taxon>Pantevenvirales</taxon>
        <taxon>Ackermannviridae</taxon>
    </lineage>
</organism>
<accession>A0A8S5RRG2</accession>